<dbReference type="Gene3D" id="3.40.50.1110">
    <property type="entry name" value="SGNH hydrolase"/>
    <property type="match status" value="1"/>
</dbReference>
<keyword evidence="5" id="KW-1185">Reference proteome</keyword>
<dbReference type="InterPro" id="IPR036514">
    <property type="entry name" value="SGNH_hydro_sf"/>
</dbReference>
<proteinExistence type="predicted"/>
<evidence type="ECO:0000259" key="3">
    <source>
        <dbReference type="Pfam" id="PF03629"/>
    </source>
</evidence>
<organism evidence="4 5">
    <name type="scientific">Rhodohalobacter sulfatireducens</name>
    <dbReference type="NCBI Taxonomy" id="2911366"/>
    <lineage>
        <taxon>Bacteria</taxon>
        <taxon>Pseudomonadati</taxon>
        <taxon>Balneolota</taxon>
        <taxon>Balneolia</taxon>
        <taxon>Balneolales</taxon>
        <taxon>Balneolaceae</taxon>
        <taxon>Rhodohalobacter</taxon>
    </lineage>
</organism>
<evidence type="ECO:0000256" key="1">
    <source>
        <dbReference type="ARBA" id="ARBA00022801"/>
    </source>
</evidence>
<sequence>MTSISAKIRLTATLIVATISLFSVLPSNAQTKLANIFTDHMVLQRGTTVNIWGTDEAGQSIQLSASWEEESATISDENGEWNLKLNTPKAGGPFTITVTGSETIQLEDILIGEVWFCSGQSNMEMPIKGYINQPVFGSNEAKLNAGNDQIRLFHVPHKASVEPMTDIEGEWLVGSPDTVGDFSATAYFFARKLQQALNVPIGLVHASWGGSSAEAWTDAATLRRLHPELEIPTEVPEERINQAPSLLYNAMLHPLIGYTINGAIWYQGESNIGRYEDYGALVTGMVNSWRQKWGQGQFPFYYVQIAPYRYSPDSPVALQREAQLATLDLLENSGMAVTLDIGNCTNIHPGDKETVGNRLAYIALAKTYGMEGIAYSGPVYDAMEITDDGKINLSFRMAERGLSSFGKPLSGFKIAGEDKVFKTAKAQINRNRTLSVWSEEVPDPVAVRYAFDNCPEATLYNTSHLPASSFRTDDW</sequence>
<feature type="signal peptide" evidence="2">
    <location>
        <begin position="1"/>
        <end position="29"/>
    </location>
</feature>
<dbReference type="InterPro" id="IPR005181">
    <property type="entry name" value="SASA"/>
</dbReference>
<reference evidence="4" key="1">
    <citation type="submission" date="2022-01" db="EMBL/GenBank/DDBJ databases">
        <authorList>
            <person name="Wang Y."/>
        </authorList>
    </citation>
    <scope>NUCLEOTIDE SEQUENCE</scope>
    <source>
        <strain evidence="4">WB101</strain>
    </source>
</reference>
<dbReference type="Pfam" id="PF03629">
    <property type="entry name" value="SASA"/>
    <property type="match status" value="1"/>
</dbReference>
<reference evidence="4" key="2">
    <citation type="submission" date="2024-05" db="EMBL/GenBank/DDBJ databases">
        <title>Rhodohalobacter halophilus gen. nov., sp. nov., a moderately halophilic member of the family Balneolaceae.</title>
        <authorList>
            <person name="Xia J."/>
        </authorList>
    </citation>
    <scope>NUCLEOTIDE SEQUENCE</scope>
    <source>
        <strain evidence="4">WB101</strain>
    </source>
</reference>
<accession>A0ABS9KFE6</accession>
<evidence type="ECO:0000313" key="5">
    <source>
        <dbReference type="Proteomes" id="UP001165366"/>
    </source>
</evidence>
<feature type="domain" description="Sialate O-acetylesterase" evidence="3">
    <location>
        <begin position="113"/>
        <end position="338"/>
    </location>
</feature>
<protein>
    <submittedName>
        <fullName evidence="4">Sialate O-acetylesterase</fullName>
    </submittedName>
</protein>
<dbReference type="EMBL" id="JAKLWS010000018">
    <property type="protein sequence ID" value="MCG2589578.1"/>
    <property type="molecule type" value="Genomic_DNA"/>
</dbReference>
<dbReference type="PANTHER" id="PTHR22901">
    <property type="entry name" value="SIALATE O-ACETYLESTERASE"/>
    <property type="match status" value="1"/>
</dbReference>
<dbReference type="PANTHER" id="PTHR22901:SF0">
    <property type="entry name" value="SIALATE O-ACETYLESTERASE"/>
    <property type="match status" value="1"/>
</dbReference>
<evidence type="ECO:0000256" key="2">
    <source>
        <dbReference type="SAM" id="SignalP"/>
    </source>
</evidence>
<dbReference type="RefSeq" id="WP_237854938.1">
    <property type="nucleotide sequence ID" value="NZ_JAKLWS010000018.1"/>
</dbReference>
<dbReference type="SUPFAM" id="SSF52266">
    <property type="entry name" value="SGNH hydrolase"/>
    <property type="match status" value="1"/>
</dbReference>
<gene>
    <name evidence="4" type="ORF">L6773_13445</name>
</gene>
<keyword evidence="1" id="KW-0378">Hydrolase</keyword>
<comment type="caution">
    <text evidence="4">The sequence shown here is derived from an EMBL/GenBank/DDBJ whole genome shotgun (WGS) entry which is preliminary data.</text>
</comment>
<dbReference type="InterPro" id="IPR039329">
    <property type="entry name" value="SIAE"/>
</dbReference>
<feature type="chain" id="PRO_5045445447" evidence="2">
    <location>
        <begin position="30"/>
        <end position="475"/>
    </location>
</feature>
<evidence type="ECO:0000313" key="4">
    <source>
        <dbReference type="EMBL" id="MCG2589578.1"/>
    </source>
</evidence>
<keyword evidence="2" id="KW-0732">Signal</keyword>
<name>A0ABS9KFE6_9BACT</name>
<dbReference type="Proteomes" id="UP001165366">
    <property type="component" value="Unassembled WGS sequence"/>
</dbReference>